<comment type="caution">
    <text evidence="3">The sequence shown here is derived from an EMBL/GenBank/DDBJ whole genome shotgun (WGS) entry which is preliminary data.</text>
</comment>
<feature type="domain" description="Integrase catalytic" evidence="2">
    <location>
        <begin position="70"/>
        <end position="180"/>
    </location>
</feature>
<protein>
    <recommendedName>
        <fullName evidence="1">RNA-directed DNA polymerase</fullName>
        <ecNumber evidence="1">2.7.7.49</ecNumber>
    </recommendedName>
</protein>
<dbReference type="OrthoDB" id="8065885at2759"/>
<dbReference type="Gene3D" id="1.10.340.70">
    <property type="match status" value="1"/>
</dbReference>
<organism evidence="3 4">
    <name type="scientific">Ignelater luminosus</name>
    <name type="common">Cucubano</name>
    <name type="synonym">Pyrophorus luminosus</name>
    <dbReference type="NCBI Taxonomy" id="2038154"/>
    <lineage>
        <taxon>Eukaryota</taxon>
        <taxon>Metazoa</taxon>
        <taxon>Ecdysozoa</taxon>
        <taxon>Arthropoda</taxon>
        <taxon>Hexapoda</taxon>
        <taxon>Insecta</taxon>
        <taxon>Pterygota</taxon>
        <taxon>Neoptera</taxon>
        <taxon>Endopterygota</taxon>
        <taxon>Coleoptera</taxon>
        <taxon>Polyphaga</taxon>
        <taxon>Elateriformia</taxon>
        <taxon>Elateroidea</taxon>
        <taxon>Elateridae</taxon>
        <taxon>Agrypninae</taxon>
        <taxon>Pyrophorini</taxon>
        <taxon>Ignelater</taxon>
    </lineage>
</organism>
<dbReference type="InterPro" id="IPR012337">
    <property type="entry name" value="RNaseH-like_sf"/>
</dbReference>
<gene>
    <name evidence="3" type="ORF">ILUMI_24960</name>
</gene>
<dbReference type="EC" id="2.7.7.49" evidence="1"/>
<dbReference type="EMBL" id="VTPC01090845">
    <property type="protein sequence ID" value="KAF2881214.1"/>
    <property type="molecule type" value="Genomic_DNA"/>
</dbReference>
<dbReference type="InterPro" id="IPR036397">
    <property type="entry name" value="RNaseH_sf"/>
</dbReference>
<evidence type="ECO:0000256" key="1">
    <source>
        <dbReference type="ARBA" id="ARBA00012493"/>
    </source>
</evidence>
<dbReference type="PANTHER" id="PTHR37984">
    <property type="entry name" value="PROTEIN CBG26694"/>
    <property type="match status" value="1"/>
</dbReference>
<evidence type="ECO:0000313" key="3">
    <source>
        <dbReference type="EMBL" id="KAF2881214.1"/>
    </source>
</evidence>
<dbReference type="PANTHER" id="PTHR37984:SF13">
    <property type="entry name" value="RIBONUCLEASE H"/>
    <property type="match status" value="1"/>
</dbReference>
<dbReference type="Pfam" id="PF00665">
    <property type="entry name" value="rve"/>
    <property type="match status" value="1"/>
</dbReference>
<dbReference type="AlphaFoldDB" id="A0A8K0C686"/>
<accession>A0A8K0C686</accession>
<dbReference type="Pfam" id="PF17921">
    <property type="entry name" value="Integrase_H2C2"/>
    <property type="match status" value="1"/>
</dbReference>
<dbReference type="GO" id="GO:0003964">
    <property type="term" value="F:RNA-directed DNA polymerase activity"/>
    <property type="evidence" value="ECO:0007669"/>
    <property type="project" value="UniProtKB-EC"/>
</dbReference>
<dbReference type="Gene3D" id="3.30.420.10">
    <property type="entry name" value="Ribonuclease H-like superfamily/Ribonuclease H"/>
    <property type="match status" value="1"/>
</dbReference>
<evidence type="ECO:0000313" key="4">
    <source>
        <dbReference type="Proteomes" id="UP000801492"/>
    </source>
</evidence>
<dbReference type="InterPro" id="IPR001584">
    <property type="entry name" value="Integrase_cat-core"/>
</dbReference>
<dbReference type="GO" id="GO:0003676">
    <property type="term" value="F:nucleic acid binding"/>
    <property type="evidence" value="ECO:0007669"/>
    <property type="project" value="InterPro"/>
</dbReference>
<keyword evidence="4" id="KW-1185">Reference proteome</keyword>
<evidence type="ECO:0000259" key="2">
    <source>
        <dbReference type="PROSITE" id="PS50994"/>
    </source>
</evidence>
<dbReference type="GO" id="GO:0015074">
    <property type="term" value="P:DNA integration"/>
    <property type="evidence" value="ECO:0007669"/>
    <property type="project" value="InterPro"/>
</dbReference>
<dbReference type="SUPFAM" id="SSF53098">
    <property type="entry name" value="Ribonuclease H-like"/>
    <property type="match status" value="1"/>
</dbReference>
<dbReference type="Proteomes" id="UP000801492">
    <property type="component" value="Unassembled WGS sequence"/>
</dbReference>
<dbReference type="PROSITE" id="PS50994">
    <property type="entry name" value="INTEGRASE"/>
    <property type="match status" value="1"/>
</dbReference>
<name>A0A8K0C686_IGNLU</name>
<sequence>MRGHRAVIPKQLRTRILQELHEGHFGVVKMKGLARGFCWWTGIDREIENLAKTCKNCNLERNNPAIVEKHIWEPCAQLFERVHADFAGPFMGKHFFILVDSFSKYPFVYIMKDITAKSAINVCREIFAAFGLPKLFVLDNGPTFTSYQFKQFLSQNGTVLKLIALIMQLQMGKLNVLFKH</sequence>
<dbReference type="InterPro" id="IPR050951">
    <property type="entry name" value="Retrovirus_Pol_polyprotein"/>
</dbReference>
<dbReference type="FunFam" id="1.10.340.70:FF:000001">
    <property type="entry name" value="Retrovirus-related Pol polyprotein from transposon gypsy-like Protein"/>
    <property type="match status" value="1"/>
</dbReference>
<dbReference type="InterPro" id="IPR041588">
    <property type="entry name" value="Integrase_H2C2"/>
</dbReference>
<proteinExistence type="predicted"/>
<reference evidence="3" key="1">
    <citation type="submission" date="2019-08" db="EMBL/GenBank/DDBJ databases">
        <title>The genome of the North American firefly Photinus pyralis.</title>
        <authorList>
            <consortium name="Photinus pyralis genome working group"/>
            <person name="Fallon T.R."/>
            <person name="Sander Lower S.E."/>
            <person name="Weng J.-K."/>
        </authorList>
    </citation>
    <scope>NUCLEOTIDE SEQUENCE</scope>
    <source>
        <strain evidence="3">TRF0915ILg1</strain>
        <tissue evidence="3">Whole body</tissue>
    </source>
</reference>